<evidence type="ECO:0000313" key="2">
    <source>
        <dbReference type="EMBL" id="CBH25233.1"/>
    </source>
</evidence>
<reference evidence="3" key="2">
    <citation type="submission" date="2010-04" db="EMBL/GenBank/DDBJ databases">
        <title>Genome sequence of Salinibacter ruber M8.</title>
        <authorList>
            <consortium name="Genoscope"/>
        </authorList>
    </citation>
    <scope>NUCLEOTIDE SEQUENCE [LARGE SCALE GENOMIC DNA]</scope>
    <source>
        <strain evidence="3">M8</strain>
    </source>
</reference>
<evidence type="ECO:0000256" key="1">
    <source>
        <dbReference type="SAM" id="MobiDB-lite"/>
    </source>
</evidence>
<dbReference type="NCBIfam" id="TIGR00741">
    <property type="entry name" value="yfiA"/>
    <property type="match status" value="1"/>
</dbReference>
<dbReference type="EMBL" id="FP565814">
    <property type="protein sequence ID" value="CBH25233.1"/>
    <property type="molecule type" value="Genomic_DNA"/>
</dbReference>
<dbReference type="CDD" id="cd00552">
    <property type="entry name" value="RaiA"/>
    <property type="match status" value="1"/>
</dbReference>
<dbReference type="AlphaFoldDB" id="D5HB28"/>
<reference evidence="2 3" key="1">
    <citation type="journal article" date="2010" name="ISME J.">
        <title>Fine-scale evolution: genomic, phenotypic and ecological differentiation in two coexisting Salinibacter ruber strains.</title>
        <authorList>
            <person name="Pena A."/>
            <person name="Teeling H."/>
            <person name="Huerta-Cepas J."/>
            <person name="Santos F."/>
            <person name="Yarza P."/>
            <person name="Brito-Echeverria J."/>
            <person name="Lucio M."/>
            <person name="Schmitt-Kopplin P."/>
            <person name="Meseguer I."/>
            <person name="Schenowitz C."/>
            <person name="Dossat C."/>
            <person name="Barbe V."/>
            <person name="Dopazo J."/>
            <person name="Rossello-Mora R."/>
            <person name="Schuler M."/>
            <person name="Glockner F.O."/>
            <person name="Amann R."/>
            <person name="Gabaldon T."/>
            <person name="Anton J."/>
        </authorList>
    </citation>
    <scope>NUCLEOTIDE SEQUENCE [LARGE SCALE GENOMIC DNA]</scope>
    <source>
        <strain evidence="2 3">M8</strain>
    </source>
</reference>
<organism evidence="2 3">
    <name type="scientific">Salinibacter ruber (strain M8)</name>
    <dbReference type="NCBI Taxonomy" id="761659"/>
    <lineage>
        <taxon>Bacteria</taxon>
        <taxon>Pseudomonadati</taxon>
        <taxon>Rhodothermota</taxon>
        <taxon>Rhodothermia</taxon>
        <taxon>Rhodothermales</taxon>
        <taxon>Salinibacteraceae</taxon>
        <taxon>Salinibacter</taxon>
    </lineage>
</organism>
<dbReference type="Gene3D" id="3.30.160.100">
    <property type="entry name" value="Ribosome hibernation promotion factor-like"/>
    <property type="match status" value="1"/>
</dbReference>
<protein>
    <submittedName>
        <fullName evidence="2">Ribosomal subunit interface protein</fullName>
    </submittedName>
</protein>
<accession>D5HB28</accession>
<evidence type="ECO:0000313" key="3">
    <source>
        <dbReference type="Proteomes" id="UP000000933"/>
    </source>
</evidence>
<dbReference type="SUPFAM" id="SSF69754">
    <property type="entry name" value="Ribosome binding protein Y (YfiA homologue)"/>
    <property type="match status" value="1"/>
</dbReference>
<dbReference type="InterPro" id="IPR036567">
    <property type="entry name" value="RHF-like"/>
</dbReference>
<proteinExistence type="predicted"/>
<gene>
    <name evidence="2" type="primary">yfiA</name>
    <name evidence="2" type="ordered locus">SRM_02312</name>
</gene>
<dbReference type="Proteomes" id="UP000000933">
    <property type="component" value="Chromosome"/>
</dbReference>
<dbReference type="InterPro" id="IPR003489">
    <property type="entry name" value="RHF/RaiA"/>
</dbReference>
<sequence length="132" mass="14906">MKMSLRAQRGAAGTASSTHSQQRARLMAFQTQVTTRHVDVSDRVHEYARDRTAKLEQFYDGITGAHVILGKDNSPAENKTASINIDVYQKRLSAEDAASSHEEAINLCVDHLRRQLEKYKAKLRSKDKDAHR</sequence>
<dbReference type="Pfam" id="PF02482">
    <property type="entry name" value="Ribosomal_S30AE"/>
    <property type="match status" value="1"/>
</dbReference>
<name>D5HB28_SALRM</name>
<dbReference type="HOGENOM" id="CLU_071472_5_2_10"/>
<dbReference type="KEGG" id="srm:SRM_02312"/>
<feature type="region of interest" description="Disordered" evidence="1">
    <location>
        <begin position="1"/>
        <end position="21"/>
    </location>
</feature>